<accession>A0ABP9PZV2</accession>
<sequence length="277" mass="30055">MHKVTGESWMGVEVVVTTWAQEQFGDDAAEVIRRVVRAILAAHQSALAAQHASGLEKKFAYGSVWEAKYLNLVAELGDMPGAEIIKVPNTGYFLIKLHGKVLVPFRHASSLSIPISQAKIESVVLRDLAALSVPRPPRQPSLFDFADEAETDTRATPASQQGDSETSPILDENTTFIYIGFVANADSKAVLAAWWGIAQAQAEDGTLTWSPEELPLHIISPDEIPTHVPQPRSAGQIAAFDQGTAPALEVSARPRPVEDPVTDDERQDGPTFADDRE</sequence>
<evidence type="ECO:0000256" key="1">
    <source>
        <dbReference type="SAM" id="MobiDB-lite"/>
    </source>
</evidence>
<reference evidence="3" key="1">
    <citation type="journal article" date="2019" name="Int. J. Syst. Evol. Microbiol.">
        <title>The Global Catalogue of Microorganisms (GCM) 10K type strain sequencing project: providing services to taxonomists for standard genome sequencing and annotation.</title>
        <authorList>
            <consortium name="The Broad Institute Genomics Platform"/>
            <consortium name="The Broad Institute Genome Sequencing Center for Infectious Disease"/>
            <person name="Wu L."/>
            <person name="Ma J."/>
        </authorList>
    </citation>
    <scope>NUCLEOTIDE SEQUENCE [LARGE SCALE GENOMIC DNA]</scope>
    <source>
        <strain evidence="3">JCM 18303</strain>
    </source>
</reference>
<dbReference type="EMBL" id="BAABJP010000008">
    <property type="protein sequence ID" value="GAA5154802.1"/>
    <property type="molecule type" value="Genomic_DNA"/>
</dbReference>
<evidence type="ECO:0000313" key="3">
    <source>
        <dbReference type="Proteomes" id="UP001428817"/>
    </source>
</evidence>
<protein>
    <submittedName>
        <fullName evidence="2">Uncharacterized protein</fullName>
    </submittedName>
</protein>
<organism evidence="2 3">
    <name type="scientific">Pseudonocardia eucalypti</name>
    <dbReference type="NCBI Taxonomy" id="648755"/>
    <lineage>
        <taxon>Bacteria</taxon>
        <taxon>Bacillati</taxon>
        <taxon>Actinomycetota</taxon>
        <taxon>Actinomycetes</taxon>
        <taxon>Pseudonocardiales</taxon>
        <taxon>Pseudonocardiaceae</taxon>
        <taxon>Pseudonocardia</taxon>
    </lineage>
</organism>
<evidence type="ECO:0000313" key="2">
    <source>
        <dbReference type="EMBL" id="GAA5154802.1"/>
    </source>
</evidence>
<dbReference type="Proteomes" id="UP001428817">
    <property type="component" value="Unassembled WGS sequence"/>
</dbReference>
<feature type="compositionally biased region" description="Basic and acidic residues" evidence="1">
    <location>
        <begin position="255"/>
        <end position="277"/>
    </location>
</feature>
<comment type="caution">
    <text evidence="2">The sequence shown here is derived from an EMBL/GenBank/DDBJ whole genome shotgun (WGS) entry which is preliminary data.</text>
</comment>
<feature type="region of interest" description="Disordered" evidence="1">
    <location>
        <begin position="224"/>
        <end position="277"/>
    </location>
</feature>
<name>A0ABP9PZV2_9PSEU</name>
<keyword evidence="3" id="KW-1185">Reference proteome</keyword>
<gene>
    <name evidence="2" type="ORF">GCM10023321_27240</name>
</gene>
<proteinExistence type="predicted"/>